<dbReference type="EMBL" id="BGPR01004802">
    <property type="protein sequence ID" value="GBN03489.1"/>
    <property type="molecule type" value="Genomic_DNA"/>
</dbReference>
<organism evidence="2 3">
    <name type="scientific">Araneus ventricosus</name>
    <name type="common">Orbweaver spider</name>
    <name type="synonym">Epeira ventricosa</name>
    <dbReference type="NCBI Taxonomy" id="182803"/>
    <lineage>
        <taxon>Eukaryota</taxon>
        <taxon>Metazoa</taxon>
        <taxon>Ecdysozoa</taxon>
        <taxon>Arthropoda</taxon>
        <taxon>Chelicerata</taxon>
        <taxon>Arachnida</taxon>
        <taxon>Araneae</taxon>
        <taxon>Araneomorphae</taxon>
        <taxon>Entelegynae</taxon>
        <taxon>Araneoidea</taxon>
        <taxon>Araneidae</taxon>
        <taxon>Araneus</taxon>
    </lineage>
</organism>
<accession>A0A4Y2KN47</accession>
<evidence type="ECO:0000313" key="2">
    <source>
        <dbReference type="EMBL" id="GBN03489.1"/>
    </source>
</evidence>
<protein>
    <submittedName>
        <fullName evidence="2">Uncharacterized protein</fullName>
    </submittedName>
</protein>
<evidence type="ECO:0000313" key="3">
    <source>
        <dbReference type="Proteomes" id="UP000499080"/>
    </source>
</evidence>
<dbReference type="Proteomes" id="UP000499080">
    <property type="component" value="Unassembled WGS sequence"/>
</dbReference>
<dbReference type="Gene3D" id="1.10.340.70">
    <property type="match status" value="1"/>
</dbReference>
<reference evidence="2 3" key="1">
    <citation type="journal article" date="2019" name="Sci. Rep.">
        <title>Orb-weaving spider Araneus ventricosus genome elucidates the spidroin gene catalogue.</title>
        <authorList>
            <person name="Kono N."/>
            <person name="Nakamura H."/>
            <person name="Ohtoshi R."/>
            <person name="Moran D.A.P."/>
            <person name="Shinohara A."/>
            <person name="Yoshida Y."/>
            <person name="Fujiwara M."/>
            <person name="Mori M."/>
            <person name="Tomita M."/>
            <person name="Arakawa K."/>
        </authorList>
    </citation>
    <scope>NUCLEOTIDE SEQUENCE [LARGE SCALE GENOMIC DNA]</scope>
</reference>
<feature type="region of interest" description="Disordered" evidence="1">
    <location>
        <begin position="1"/>
        <end position="53"/>
    </location>
</feature>
<feature type="compositionally biased region" description="Basic and acidic residues" evidence="1">
    <location>
        <begin position="1"/>
        <end position="11"/>
    </location>
</feature>
<gene>
    <name evidence="2" type="ORF">AVEN_146132_1</name>
</gene>
<evidence type="ECO:0000256" key="1">
    <source>
        <dbReference type="SAM" id="MobiDB-lite"/>
    </source>
</evidence>
<comment type="caution">
    <text evidence="2">The sequence shown here is derived from an EMBL/GenBank/DDBJ whole genome shotgun (WGS) entry which is preliminary data.</text>
</comment>
<name>A0A4Y2KN47_ARAVE</name>
<dbReference type="AlphaFoldDB" id="A0A4Y2KN47"/>
<feature type="compositionally biased region" description="Basic and acidic residues" evidence="1">
    <location>
        <begin position="20"/>
        <end position="31"/>
    </location>
</feature>
<proteinExistence type="predicted"/>
<sequence>MFRRDGRRETGEGVSTEVQAPDRKKDCDQRIESPLSRTLRATPTEELVPFPLPQAEGDKNRLLKVDSEAFASEQRNCTGLKPCWEKEREGKGEFVKKGDLLFRKNKDHFGNVNLQLVIKADLRNEILALCHESTSAHLGVTKA</sequence>
<keyword evidence="3" id="KW-1185">Reference proteome</keyword>